<dbReference type="AlphaFoldDB" id="A0A2Z6N7T1"/>
<evidence type="ECO:0000256" key="11">
    <source>
        <dbReference type="ARBA" id="ARBA00024615"/>
    </source>
</evidence>
<gene>
    <name evidence="12" type="ORF">TSUD_144990</name>
</gene>
<dbReference type="GO" id="GO:0006869">
    <property type="term" value="P:lipid transport"/>
    <property type="evidence" value="ECO:0007669"/>
    <property type="project" value="UniProtKB-KW"/>
</dbReference>
<dbReference type="GO" id="GO:0005789">
    <property type="term" value="C:endoplasmic reticulum membrane"/>
    <property type="evidence" value="ECO:0007669"/>
    <property type="project" value="UniProtKB-SubCell"/>
</dbReference>
<dbReference type="PANTHER" id="PTHR13190">
    <property type="entry name" value="AUTOPHAGY-RELATED 2, ISOFORM A"/>
    <property type="match status" value="1"/>
</dbReference>
<keyword evidence="5" id="KW-0813">Transport</keyword>
<evidence type="ECO:0000256" key="10">
    <source>
        <dbReference type="ARBA" id="ARBA00024479"/>
    </source>
</evidence>
<dbReference type="GO" id="GO:0061709">
    <property type="term" value="P:reticulophagy"/>
    <property type="evidence" value="ECO:0007669"/>
    <property type="project" value="TreeGrafter"/>
</dbReference>
<dbReference type="GO" id="GO:0043495">
    <property type="term" value="F:protein-membrane adaptor activity"/>
    <property type="evidence" value="ECO:0007669"/>
    <property type="project" value="TreeGrafter"/>
</dbReference>
<keyword evidence="8" id="KW-0445">Lipid transport</keyword>
<dbReference type="OrthoDB" id="18982at2759"/>
<dbReference type="GO" id="GO:0061723">
    <property type="term" value="P:glycophagy"/>
    <property type="evidence" value="ECO:0007669"/>
    <property type="project" value="TreeGrafter"/>
</dbReference>
<proteinExistence type="inferred from homology"/>
<evidence type="ECO:0000256" key="2">
    <source>
        <dbReference type="ARBA" id="ARBA00004623"/>
    </source>
</evidence>
<organism evidence="12 13">
    <name type="scientific">Trifolium subterraneum</name>
    <name type="common">Subterranean clover</name>
    <dbReference type="NCBI Taxonomy" id="3900"/>
    <lineage>
        <taxon>Eukaryota</taxon>
        <taxon>Viridiplantae</taxon>
        <taxon>Streptophyta</taxon>
        <taxon>Embryophyta</taxon>
        <taxon>Tracheophyta</taxon>
        <taxon>Spermatophyta</taxon>
        <taxon>Magnoliopsida</taxon>
        <taxon>eudicotyledons</taxon>
        <taxon>Gunneridae</taxon>
        <taxon>Pentapetalae</taxon>
        <taxon>rosids</taxon>
        <taxon>fabids</taxon>
        <taxon>Fabales</taxon>
        <taxon>Fabaceae</taxon>
        <taxon>Papilionoideae</taxon>
        <taxon>50 kb inversion clade</taxon>
        <taxon>NPAAA clade</taxon>
        <taxon>Hologalegina</taxon>
        <taxon>IRL clade</taxon>
        <taxon>Trifolieae</taxon>
        <taxon>Trifolium</taxon>
    </lineage>
</organism>
<evidence type="ECO:0000256" key="9">
    <source>
        <dbReference type="ARBA" id="ARBA00023136"/>
    </source>
</evidence>
<comment type="catalytic activity">
    <reaction evidence="11">
        <text>a 1,2-diacyl-sn-glycero-3-phosphoethanolamine(in) = a 1,2-diacyl-sn-glycero-3-phosphoethanolamine(out)</text>
        <dbReference type="Rhea" id="RHEA:38895"/>
        <dbReference type="ChEBI" id="CHEBI:64612"/>
    </reaction>
</comment>
<dbReference type="EMBL" id="DF973775">
    <property type="protein sequence ID" value="GAU39731.1"/>
    <property type="molecule type" value="Genomic_DNA"/>
</dbReference>
<keyword evidence="7" id="KW-0072">Autophagy</keyword>
<keyword evidence="9" id="KW-0472">Membrane</keyword>
<reference evidence="13" key="1">
    <citation type="journal article" date="2017" name="Front. Plant Sci.">
        <title>Climate Clever Clovers: New Paradigm to Reduce the Environmental Footprint of Ruminants by Breeding Low Methanogenic Forages Utilizing Haplotype Variation.</title>
        <authorList>
            <person name="Kaur P."/>
            <person name="Appels R."/>
            <person name="Bayer P.E."/>
            <person name="Keeble-Gagnere G."/>
            <person name="Wang J."/>
            <person name="Hirakawa H."/>
            <person name="Shirasawa K."/>
            <person name="Vercoe P."/>
            <person name="Stefanova K."/>
            <person name="Durmic Z."/>
            <person name="Nichols P."/>
            <person name="Revell C."/>
            <person name="Isobe S.N."/>
            <person name="Edwards D."/>
            <person name="Erskine W."/>
        </authorList>
    </citation>
    <scope>NUCLEOTIDE SEQUENCE [LARGE SCALE GENOMIC DNA]</scope>
    <source>
        <strain evidence="13">cv. Daliak</strain>
    </source>
</reference>
<evidence type="ECO:0000313" key="13">
    <source>
        <dbReference type="Proteomes" id="UP000242715"/>
    </source>
</evidence>
<dbReference type="GO" id="GO:0034727">
    <property type="term" value="P:piecemeal microautophagy of the nucleus"/>
    <property type="evidence" value="ECO:0007669"/>
    <property type="project" value="TreeGrafter"/>
</dbReference>
<evidence type="ECO:0000256" key="1">
    <source>
        <dbReference type="ARBA" id="ARBA00004406"/>
    </source>
</evidence>
<comment type="subcellular location">
    <subcellularLocation>
        <location evidence="1">Endoplasmic reticulum membrane</location>
        <topology evidence="1">Peripheral membrane protein</topology>
    </subcellularLocation>
    <subcellularLocation>
        <location evidence="2">Preautophagosomal structure membrane</location>
        <topology evidence="2">Peripheral membrane protein</topology>
    </subcellularLocation>
</comment>
<accession>A0A2Z6N7T1</accession>
<evidence type="ECO:0000256" key="7">
    <source>
        <dbReference type="ARBA" id="ARBA00023006"/>
    </source>
</evidence>
<comment type="similarity">
    <text evidence="3">Belongs to the ATG2 family.</text>
</comment>
<keyword evidence="6" id="KW-0256">Endoplasmic reticulum</keyword>
<dbReference type="GO" id="GO:0000422">
    <property type="term" value="P:autophagy of mitochondrion"/>
    <property type="evidence" value="ECO:0007669"/>
    <property type="project" value="TreeGrafter"/>
</dbReference>
<evidence type="ECO:0000256" key="4">
    <source>
        <dbReference type="ARBA" id="ARBA00018070"/>
    </source>
</evidence>
<dbReference type="InterPro" id="IPR026849">
    <property type="entry name" value="ATG2"/>
</dbReference>
<evidence type="ECO:0000256" key="5">
    <source>
        <dbReference type="ARBA" id="ARBA00022448"/>
    </source>
</evidence>
<dbReference type="GO" id="GO:0034045">
    <property type="term" value="C:phagophore assembly site membrane"/>
    <property type="evidence" value="ECO:0007669"/>
    <property type="project" value="UniProtKB-SubCell"/>
</dbReference>
<evidence type="ECO:0000256" key="3">
    <source>
        <dbReference type="ARBA" id="ARBA00009714"/>
    </source>
</evidence>
<evidence type="ECO:0000256" key="8">
    <source>
        <dbReference type="ARBA" id="ARBA00023055"/>
    </source>
</evidence>
<dbReference type="GO" id="GO:0061908">
    <property type="term" value="C:phagophore"/>
    <property type="evidence" value="ECO:0007669"/>
    <property type="project" value="TreeGrafter"/>
</dbReference>
<name>A0A2Z6N7T1_TRISU</name>
<comment type="catalytic activity">
    <reaction evidence="10">
        <text>a 1,2-diacyl-sn-glycero-3-phospho-L-serine(in) = a 1,2-diacyl-sn-glycero-3-phospho-L-serine(out)</text>
        <dbReference type="Rhea" id="RHEA:38663"/>
        <dbReference type="ChEBI" id="CHEBI:57262"/>
    </reaction>
</comment>
<dbReference type="Proteomes" id="UP000242715">
    <property type="component" value="Unassembled WGS sequence"/>
</dbReference>
<keyword evidence="13" id="KW-1185">Reference proteome</keyword>
<dbReference type="GO" id="GO:0000045">
    <property type="term" value="P:autophagosome assembly"/>
    <property type="evidence" value="ECO:0007669"/>
    <property type="project" value="TreeGrafter"/>
</dbReference>
<evidence type="ECO:0000313" key="12">
    <source>
        <dbReference type="EMBL" id="GAU39731.1"/>
    </source>
</evidence>
<sequence length="316" mass="33829">MVKEGSIGYLLVKMPWSGEGCEVEVNELELVVSPCIDNISTTEDEVGCSDVDKDTCEIKYSSNKTKHETVDDAMKSMSVDVHEGAKTIAKMIKWLLTSFHVKITNVIVAFDPSLENEGKEIDSNRTLVLRVSEIQCGTSLSEDTESNVDVLGISQLTNFVKFDGAVLEILKIDNENNQLPVQHVSEAGCGDPILGSNKSTCPVITGKQGGFDVCVDPVVLRFQPSSIEWLLKSWGTLKNSNKDAKGSKNHSVRGSSHLNSALLCPSSTSVSITNVTGEMKTGHGSSGMWNLTCSVFSAITAASSLASGSLHIPSGT</sequence>
<dbReference type="GO" id="GO:0032266">
    <property type="term" value="F:phosphatidylinositol-3-phosphate binding"/>
    <property type="evidence" value="ECO:0007669"/>
    <property type="project" value="TreeGrafter"/>
</dbReference>
<evidence type="ECO:0000256" key="6">
    <source>
        <dbReference type="ARBA" id="ARBA00022824"/>
    </source>
</evidence>
<dbReference type="PANTHER" id="PTHR13190:SF1">
    <property type="entry name" value="AUTOPHAGY-RELATED 2, ISOFORM A"/>
    <property type="match status" value="1"/>
</dbReference>
<protein>
    <recommendedName>
        <fullName evidence="4">Autophagy-related protein 2</fullName>
    </recommendedName>
</protein>